<dbReference type="InterPro" id="IPR050624">
    <property type="entry name" value="HTH-type_Tx_Regulator"/>
</dbReference>
<dbReference type="InterPro" id="IPR009057">
    <property type="entry name" value="Homeodomain-like_sf"/>
</dbReference>
<proteinExistence type="predicted"/>
<feature type="DNA-binding region" description="H-T-H motif" evidence="2">
    <location>
        <begin position="26"/>
        <end position="45"/>
    </location>
</feature>
<dbReference type="Gene3D" id="1.10.357.10">
    <property type="entry name" value="Tetracycline Repressor, domain 2"/>
    <property type="match status" value="1"/>
</dbReference>
<dbReference type="InterPro" id="IPR039532">
    <property type="entry name" value="TetR_C_Firmicutes"/>
</dbReference>
<comment type="caution">
    <text evidence="4">The sequence shown here is derived from an EMBL/GenBank/DDBJ whole genome shotgun (WGS) entry which is preliminary data.</text>
</comment>
<evidence type="ECO:0000256" key="2">
    <source>
        <dbReference type="PROSITE-ProRule" id="PRU00335"/>
    </source>
</evidence>
<sequence>MNTLTEQAFAKALKEIMQEKSFDKVTVTELVQRLNVNRQTFYYHYNDLYDLLEQIYIADGEQMIGDNRTDDSWEKGMLAIFHYIQENKAFVCNTYYSVNRNYLEHFLYDRAYELIKPVLKEKELKLTQEELDFRSHFYKYGLVGFILDWIDSGLQENPQDLVQHIYQLLEKL</sequence>
<evidence type="ECO:0000313" key="5">
    <source>
        <dbReference type="Proteomes" id="UP000070198"/>
    </source>
</evidence>
<accession>A0A139N9B1</accession>
<dbReference type="AlphaFoldDB" id="A0A139N9B1"/>
<keyword evidence="1 2" id="KW-0238">DNA-binding</keyword>
<dbReference type="EMBL" id="LQOF01000045">
    <property type="protein sequence ID" value="KXT72639.1"/>
    <property type="molecule type" value="Genomic_DNA"/>
</dbReference>
<dbReference type="PANTHER" id="PTHR43479">
    <property type="entry name" value="ACREF/ENVCD OPERON REPRESSOR-RELATED"/>
    <property type="match status" value="1"/>
</dbReference>
<dbReference type="Proteomes" id="UP000070198">
    <property type="component" value="Unassembled WGS sequence"/>
</dbReference>
<dbReference type="Pfam" id="PF14278">
    <property type="entry name" value="TetR_C_8"/>
    <property type="match status" value="1"/>
</dbReference>
<dbReference type="RefSeq" id="WP_061458283.1">
    <property type="nucleotide sequence ID" value="NZ_JALDUS010000005.1"/>
</dbReference>
<dbReference type="SUPFAM" id="SSF46689">
    <property type="entry name" value="Homeodomain-like"/>
    <property type="match status" value="1"/>
</dbReference>
<organism evidence="4 5">
    <name type="scientific">Streptococcus gallolyticus</name>
    <dbReference type="NCBI Taxonomy" id="315405"/>
    <lineage>
        <taxon>Bacteria</taxon>
        <taxon>Bacillati</taxon>
        <taxon>Bacillota</taxon>
        <taxon>Bacilli</taxon>
        <taxon>Lactobacillales</taxon>
        <taxon>Streptococcaceae</taxon>
        <taxon>Streptococcus</taxon>
    </lineage>
</organism>
<dbReference type="PROSITE" id="PS50977">
    <property type="entry name" value="HTH_TETR_2"/>
    <property type="match status" value="1"/>
</dbReference>
<reference evidence="4 5" key="1">
    <citation type="submission" date="2016-01" db="EMBL/GenBank/DDBJ databases">
        <title>Highly variable Streptococcus oralis are common among viridans streptococci isolated from primates.</title>
        <authorList>
            <person name="Denapaite D."/>
            <person name="Rieger M."/>
            <person name="Koendgen S."/>
            <person name="Brueckner R."/>
            <person name="Ochigava I."/>
            <person name="Kappeler P."/>
            <person name="Maetz-Rensing K."/>
            <person name="Leendertz F."/>
            <person name="Hakenbeck R."/>
        </authorList>
    </citation>
    <scope>NUCLEOTIDE SEQUENCE [LARGE SCALE GENOMIC DNA]</scope>
    <source>
        <strain evidence="4 5">DD02</strain>
    </source>
</reference>
<protein>
    <submittedName>
        <fullName evidence="4">Transcriptional regulator, TetR family</fullName>
    </submittedName>
</protein>
<feature type="domain" description="HTH tetR-type" evidence="3">
    <location>
        <begin position="3"/>
        <end position="63"/>
    </location>
</feature>
<gene>
    <name evidence="4" type="ORF">SGADD02_00461</name>
</gene>
<dbReference type="GO" id="GO:0003677">
    <property type="term" value="F:DNA binding"/>
    <property type="evidence" value="ECO:0007669"/>
    <property type="project" value="UniProtKB-UniRule"/>
</dbReference>
<dbReference type="Pfam" id="PF00440">
    <property type="entry name" value="TetR_N"/>
    <property type="match status" value="1"/>
</dbReference>
<evidence type="ECO:0000259" key="3">
    <source>
        <dbReference type="PROSITE" id="PS50977"/>
    </source>
</evidence>
<evidence type="ECO:0000256" key="1">
    <source>
        <dbReference type="ARBA" id="ARBA00023125"/>
    </source>
</evidence>
<dbReference type="PANTHER" id="PTHR43479:SF7">
    <property type="entry name" value="TETR-FAMILY TRANSCRIPTIONAL REGULATOR"/>
    <property type="match status" value="1"/>
</dbReference>
<dbReference type="InterPro" id="IPR001647">
    <property type="entry name" value="HTH_TetR"/>
</dbReference>
<name>A0A139N9B1_9STRE</name>
<dbReference type="PATRIC" id="fig|315405.11.peg.510"/>
<evidence type="ECO:0000313" key="4">
    <source>
        <dbReference type="EMBL" id="KXT72639.1"/>
    </source>
</evidence>